<feature type="compositionally biased region" description="Basic and acidic residues" evidence="2">
    <location>
        <begin position="197"/>
        <end position="214"/>
    </location>
</feature>
<dbReference type="Pfam" id="PF21984">
    <property type="entry name" value="DnaD_N"/>
    <property type="match status" value="1"/>
</dbReference>
<dbReference type="Gene3D" id="1.10.10.630">
    <property type="entry name" value="DnaD domain-like"/>
    <property type="match status" value="1"/>
</dbReference>
<organism evidence="5 6">
    <name type="scientific">Vagococcus fluvialis</name>
    <dbReference type="NCBI Taxonomy" id="2738"/>
    <lineage>
        <taxon>Bacteria</taxon>
        <taxon>Bacillati</taxon>
        <taxon>Bacillota</taxon>
        <taxon>Bacilli</taxon>
        <taxon>Lactobacillales</taxon>
        <taxon>Enterococcaceae</taxon>
        <taxon>Vagococcus</taxon>
    </lineage>
</organism>
<dbReference type="InterPro" id="IPR034829">
    <property type="entry name" value="DnaD-like_sf"/>
</dbReference>
<sequence>MISIKDYLKVGSTEVSNLLMTYYKKIGMSDRGFLFYLQLLSYNQKGNPFPDLSVISNTMSTPVDELFQTLQELIDKGFLVIETSTNKQGQQEDRYDLTLIYDRIANFLEQQEKQEKEVSKENEISQLYQTFETEFGRPLSPIEFETIQSWLTIDHYSVELIQLALREAVLNQAYSLKYIDRILLAWERKNLTSKQQIQEDQRKRTAKIESKQEVESDEEELPHIPMFNWLNPSQK</sequence>
<reference evidence="5 6" key="1">
    <citation type="submission" date="2017-05" db="EMBL/GenBank/DDBJ databases">
        <title>Vagococcus spp. assemblies.</title>
        <authorList>
            <person name="Gulvik C.A."/>
        </authorList>
    </citation>
    <scope>NUCLEOTIDE SEQUENCE [LARGE SCALE GENOMIC DNA]</scope>
    <source>
        <strain evidence="5 6">NCFB 2497</strain>
    </source>
</reference>
<evidence type="ECO:0000256" key="1">
    <source>
        <dbReference type="ARBA" id="ARBA00093462"/>
    </source>
</evidence>
<dbReference type="InterPro" id="IPR036388">
    <property type="entry name" value="WH-like_DNA-bd_sf"/>
</dbReference>
<protein>
    <submittedName>
        <fullName evidence="5">DNA replication protein DnaD</fullName>
    </submittedName>
</protein>
<comment type="caution">
    <text evidence="5">The sequence shown here is derived from an EMBL/GenBank/DDBJ whole genome shotgun (WGS) entry which is preliminary data.</text>
</comment>
<dbReference type="InterPro" id="IPR053162">
    <property type="entry name" value="DnaD"/>
</dbReference>
<dbReference type="NCBIfam" id="TIGR01446">
    <property type="entry name" value="DnaD_dom"/>
    <property type="match status" value="1"/>
</dbReference>
<evidence type="ECO:0000259" key="3">
    <source>
        <dbReference type="Pfam" id="PF07261"/>
    </source>
</evidence>
<dbReference type="AlphaFoldDB" id="A0A369AR13"/>
<dbReference type="PANTHER" id="PTHR37293">
    <property type="entry name" value="PHAGE REPLICATION PROTEIN-RELATED"/>
    <property type="match status" value="1"/>
</dbReference>
<dbReference type="InterPro" id="IPR053843">
    <property type="entry name" value="DnaD_N"/>
</dbReference>
<comment type="similarity">
    <text evidence="1">Belongs to the DnaB/DnaD family.</text>
</comment>
<dbReference type="Gene3D" id="1.10.10.10">
    <property type="entry name" value="Winged helix-like DNA-binding domain superfamily/Winged helix DNA-binding domain"/>
    <property type="match status" value="1"/>
</dbReference>
<name>A0A369AR13_9ENTE</name>
<dbReference type="EMBL" id="NGJX01000013">
    <property type="protein sequence ID" value="RST99912.1"/>
    <property type="molecule type" value="Genomic_DNA"/>
</dbReference>
<dbReference type="Pfam" id="PF07261">
    <property type="entry name" value="DnaB_2"/>
    <property type="match status" value="1"/>
</dbReference>
<evidence type="ECO:0000259" key="4">
    <source>
        <dbReference type="Pfam" id="PF21984"/>
    </source>
</evidence>
<feature type="region of interest" description="Disordered" evidence="2">
    <location>
        <begin position="197"/>
        <end position="224"/>
    </location>
</feature>
<proteinExistence type="inferred from homology"/>
<accession>A0A369AR13</accession>
<dbReference type="Proteomes" id="UP000288197">
    <property type="component" value="Unassembled WGS sequence"/>
</dbReference>
<keyword evidence="6" id="KW-1185">Reference proteome</keyword>
<dbReference type="OrthoDB" id="9770238at2"/>
<dbReference type="InterPro" id="IPR006343">
    <property type="entry name" value="DnaB/C_C"/>
</dbReference>
<feature type="domain" description="DnaD N-terminal" evidence="4">
    <location>
        <begin position="15"/>
        <end position="114"/>
    </location>
</feature>
<evidence type="ECO:0000256" key="2">
    <source>
        <dbReference type="SAM" id="MobiDB-lite"/>
    </source>
</evidence>
<evidence type="ECO:0000313" key="5">
    <source>
        <dbReference type="EMBL" id="RST99912.1"/>
    </source>
</evidence>
<evidence type="ECO:0000313" key="6">
    <source>
        <dbReference type="Proteomes" id="UP000288197"/>
    </source>
</evidence>
<dbReference type="SUPFAM" id="SSF158499">
    <property type="entry name" value="DnaD domain-like"/>
    <property type="match status" value="1"/>
</dbReference>
<dbReference type="GeneID" id="63147225"/>
<dbReference type="RefSeq" id="WP_114290297.1">
    <property type="nucleotide sequence ID" value="NZ_CP081459.1"/>
</dbReference>
<gene>
    <name evidence="5" type="ORF">CBF32_11090</name>
</gene>
<feature type="domain" description="DnaB/C C-terminal" evidence="3">
    <location>
        <begin position="128"/>
        <end position="200"/>
    </location>
</feature>
<dbReference type="PANTHER" id="PTHR37293:SF6">
    <property type="entry name" value="DNA REPLICATION PROTEIN DNAD"/>
    <property type="match status" value="1"/>
</dbReference>